<evidence type="ECO:0000256" key="1">
    <source>
        <dbReference type="SAM" id="MobiDB-lite"/>
    </source>
</evidence>
<organism evidence="4 5">
    <name type="scientific">Denitrobacterium detoxificans</name>
    <dbReference type="NCBI Taxonomy" id="79604"/>
    <lineage>
        <taxon>Bacteria</taxon>
        <taxon>Bacillati</taxon>
        <taxon>Actinomycetota</taxon>
        <taxon>Coriobacteriia</taxon>
        <taxon>Eggerthellales</taxon>
        <taxon>Eggerthellaceae</taxon>
        <taxon>Denitrobacterium</taxon>
    </lineage>
</organism>
<dbReference type="Pfam" id="PF02517">
    <property type="entry name" value="Rce1-like"/>
    <property type="match status" value="1"/>
</dbReference>
<evidence type="ECO:0000313" key="4">
    <source>
        <dbReference type="EMBL" id="SEO36590.1"/>
    </source>
</evidence>
<proteinExistence type="predicted"/>
<dbReference type="Proteomes" id="UP000182975">
    <property type="component" value="Unassembled WGS sequence"/>
</dbReference>
<feature type="transmembrane region" description="Helical" evidence="2">
    <location>
        <begin position="152"/>
        <end position="175"/>
    </location>
</feature>
<keyword evidence="2" id="KW-0472">Membrane</keyword>
<accession>A0A1H8P3T5</accession>
<dbReference type="GO" id="GO:0006508">
    <property type="term" value="P:proteolysis"/>
    <property type="evidence" value="ECO:0007669"/>
    <property type="project" value="UniProtKB-KW"/>
</dbReference>
<evidence type="ECO:0000313" key="5">
    <source>
        <dbReference type="Proteomes" id="UP000182975"/>
    </source>
</evidence>
<feature type="transmembrane region" description="Helical" evidence="2">
    <location>
        <begin position="29"/>
        <end position="53"/>
    </location>
</feature>
<feature type="transmembrane region" description="Helical" evidence="2">
    <location>
        <begin position="118"/>
        <end position="140"/>
    </location>
</feature>
<dbReference type="EMBL" id="FOEC01000001">
    <property type="protein sequence ID" value="SEO36590.1"/>
    <property type="molecule type" value="Genomic_DNA"/>
</dbReference>
<keyword evidence="4" id="KW-0378">Hydrolase</keyword>
<feature type="transmembrane region" description="Helical" evidence="2">
    <location>
        <begin position="73"/>
        <end position="98"/>
    </location>
</feature>
<feature type="transmembrane region" description="Helical" evidence="2">
    <location>
        <begin position="241"/>
        <end position="258"/>
    </location>
</feature>
<name>A0A1H8P3T5_9ACTN</name>
<keyword evidence="4" id="KW-0645">Protease</keyword>
<keyword evidence="2" id="KW-0812">Transmembrane</keyword>
<keyword evidence="5" id="KW-1185">Reference proteome</keyword>
<dbReference type="RefSeq" id="WP_066664178.1">
    <property type="nucleotide sequence ID" value="NZ_CP011402.1"/>
</dbReference>
<feature type="domain" description="CAAX prenyl protease 2/Lysostaphin resistance protein A-like" evidence="3">
    <location>
        <begin position="159"/>
        <end position="246"/>
    </location>
</feature>
<gene>
    <name evidence="4" type="ORF">SAMN02910314_00007</name>
</gene>
<protein>
    <submittedName>
        <fullName evidence="4">Membrane protease YdiL, CAAX protease family</fullName>
    </submittedName>
</protein>
<reference evidence="5" key="1">
    <citation type="submission" date="2016-10" db="EMBL/GenBank/DDBJ databases">
        <authorList>
            <person name="Varghese N."/>
        </authorList>
    </citation>
    <scope>NUCLEOTIDE SEQUENCE [LARGE SCALE GENOMIC DNA]</scope>
    <source>
        <strain evidence="5">DSM 21843</strain>
    </source>
</reference>
<dbReference type="AlphaFoldDB" id="A0A1H8P3T5"/>
<keyword evidence="2" id="KW-1133">Transmembrane helix</keyword>
<feature type="transmembrane region" description="Helical" evidence="2">
    <location>
        <begin position="187"/>
        <end position="205"/>
    </location>
</feature>
<feature type="transmembrane region" description="Helical" evidence="2">
    <location>
        <begin position="264"/>
        <end position="284"/>
    </location>
</feature>
<dbReference type="PANTHER" id="PTHR43592">
    <property type="entry name" value="CAAX AMINO TERMINAL PROTEASE"/>
    <property type="match status" value="1"/>
</dbReference>
<feature type="transmembrane region" description="Helical" evidence="2">
    <location>
        <begin position="211"/>
        <end position="229"/>
    </location>
</feature>
<feature type="region of interest" description="Disordered" evidence="1">
    <location>
        <begin position="364"/>
        <end position="391"/>
    </location>
</feature>
<dbReference type="InterPro" id="IPR003675">
    <property type="entry name" value="Rce1/LyrA-like_dom"/>
</dbReference>
<evidence type="ECO:0000256" key="2">
    <source>
        <dbReference type="SAM" id="Phobius"/>
    </source>
</evidence>
<evidence type="ECO:0000259" key="3">
    <source>
        <dbReference type="Pfam" id="PF02517"/>
    </source>
</evidence>
<dbReference type="GO" id="GO:0004175">
    <property type="term" value="F:endopeptidase activity"/>
    <property type="evidence" value="ECO:0007669"/>
    <property type="project" value="UniProtKB-ARBA"/>
</dbReference>
<feature type="compositionally biased region" description="Basic and acidic residues" evidence="1">
    <location>
        <begin position="382"/>
        <end position="391"/>
    </location>
</feature>
<dbReference type="PANTHER" id="PTHR43592:SF15">
    <property type="entry name" value="CAAX AMINO TERMINAL PROTEASE FAMILY PROTEIN"/>
    <property type="match status" value="1"/>
</dbReference>
<sequence>MTFESQEKPVYEYATFPRQFLSYKWYKPILVFALAFVFMTVFQVVIILAAVIWQGDLSLLESMTAGYDGMDAFSGPGAFAEFGSIAVMLPSIALAALIVRDRPYSSYTSSRGGWNWGAFAKCLIVAVVVMGISTFVGAFIPSDAPEPDHVIQFTVVGFIVCTVLLPLQCIAEEYVFRGFFLQTFGSWFKLPVVGIIVSAVVFAAGHPYNDIGVVLIFAGGIIWGIVAWQTKGLEASSAAHIVNNYIAFYSMGFGLQAQTSQVDVASLVVGMVTDAVFAAAVIYLGKKGHWFSSKGDGAAAFNARVSARLQAKAARKQAGRGYVPEPPRAACDVANSQAAGASTAPQVVGAPVAPQAAGVPTVSQVVGTSAMPGGSSPSVPQDVREPSDDGD</sequence>
<dbReference type="GO" id="GO:0080120">
    <property type="term" value="P:CAAX-box protein maturation"/>
    <property type="evidence" value="ECO:0007669"/>
    <property type="project" value="UniProtKB-ARBA"/>
</dbReference>
<dbReference type="OrthoDB" id="2680086at2"/>